<keyword evidence="9" id="KW-0325">Glycoprotein</keyword>
<dbReference type="PANTHER" id="PTHR19297:SF185">
    <property type="entry name" value="BETA-1,3-GALACTOSYL-O-GLYCOSYL-GLYCOPROTEIN BETA-1,6-N-ACETYLGLUCOSAMINYLTRANSFERASE 3"/>
    <property type="match status" value="1"/>
</dbReference>
<protein>
    <recommendedName>
        <fullName evidence="13">Protein xylosyltransferase</fullName>
    </recommendedName>
</protein>
<keyword evidence="12" id="KW-1185">Reference proteome</keyword>
<evidence type="ECO:0000313" key="12">
    <source>
        <dbReference type="Proteomes" id="UP000828390"/>
    </source>
</evidence>
<dbReference type="EMBL" id="JAIWYP010000012">
    <property type="protein sequence ID" value="KAH3731276.1"/>
    <property type="molecule type" value="Genomic_DNA"/>
</dbReference>
<evidence type="ECO:0000256" key="3">
    <source>
        <dbReference type="ARBA" id="ARBA00022676"/>
    </source>
</evidence>
<reference evidence="11" key="1">
    <citation type="journal article" date="2019" name="bioRxiv">
        <title>The Genome of the Zebra Mussel, Dreissena polymorpha: A Resource for Invasive Species Research.</title>
        <authorList>
            <person name="McCartney M.A."/>
            <person name="Auch B."/>
            <person name="Kono T."/>
            <person name="Mallez S."/>
            <person name="Zhang Y."/>
            <person name="Obille A."/>
            <person name="Becker A."/>
            <person name="Abrahante J.E."/>
            <person name="Garbe J."/>
            <person name="Badalamenti J.P."/>
            <person name="Herman A."/>
            <person name="Mangelson H."/>
            <person name="Liachko I."/>
            <person name="Sullivan S."/>
            <person name="Sone E.D."/>
            <person name="Koren S."/>
            <person name="Silverstein K.A.T."/>
            <person name="Beckman K.B."/>
            <person name="Gohl D.M."/>
        </authorList>
    </citation>
    <scope>NUCLEOTIDE SEQUENCE</scope>
    <source>
        <strain evidence="11">Duluth1</strain>
        <tissue evidence="11">Whole animal</tissue>
    </source>
</reference>
<comment type="pathway">
    <text evidence="2">Protein modification; protein glycosylation.</text>
</comment>
<keyword evidence="6" id="KW-0735">Signal-anchor</keyword>
<name>A0A9D4HU93_DREPO</name>
<keyword evidence="3" id="KW-0328">Glycosyltransferase</keyword>
<evidence type="ECO:0000256" key="10">
    <source>
        <dbReference type="ARBA" id="ARBA00038150"/>
    </source>
</evidence>
<evidence type="ECO:0000256" key="9">
    <source>
        <dbReference type="ARBA" id="ARBA00023180"/>
    </source>
</evidence>
<evidence type="ECO:0000256" key="7">
    <source>
        <dbReference type="ARBA" id="ARBA00022989"/>
    </source>
</evidence>
<dbReference type="Pfam" id="PF02485">
    <property type="entry name" value="Branch"/>
    <property type="match status" value="1"/>
</dbReference>
<dbReference type="GO" id="GO:0016020">
    <property type="term" value="C:membrane"/>
    <property type="evidence" value="ECO:0007669"/>
    <property type="project" value="UniProtKB-SubCell"/>
</dbReference>
<organism evidence="11 12">
    <name type="scientific">Dreissena polymorpha</name>
    <name type="common">Zebra mussel</name>
    <name type="synonym">Mytilus polymorpha</name>
    <dbReference type="NCBI Taxonomy" id="45954"/>
    <lineage>
        <taxon>Eukaryota</taxon>
        <taxon>Metazoa</taxon>
        <taxon>Spiralia</taxon>
        <taxon>Lophotrochozoa</taxon>
        <taxon>Mollusca</taxon>
        <taxon>Bivalvia</taxon>
        <taxon>Autobranchia</taxon>
        <taxon>Heteroconchia</taxon>
        <taxon>Euheterodonta</taxon>
        <taxon>Imparidentia</taxon>
        <taxon>Neoheterodontei</taxon>
        <taxon>Myida</taxon>
        <taxon>Dreissenoidea</taxon>
        <taxon>Dreissenidae</taxon>
        <taxon>Dreissena</taxon>
    </lineage>
</organism>
<dbReference type="AlphaFoldDB" id="A0A9D4HU93"/>
<dbReference type="Proteomes" id="UP000828390">
    <property type="component" value="Unassembled WGS sequence"/>
</dbReference>
<comment type="subcellular location">
    <subcellularLocation>
        <location evidence="1">Membrane</location>
        <topology evidence="1">Single-pass type II membrane protein</topology>
    </subcellularLocation>
</comment>
<sequence length="487" mass="56135">MDIDVNCNAIFQGDKDEIQRAEKIIQVRNFLQPKKYSEMTKTCLHFKRLRGYIDHHLTEVERDFPIAFSLLIYTDIEQSERLLRANYRPQNFYCIHVDSKTDEAIYVGMSSIASCFDNVFMTSKRFNVRWGTMTVLEPELLCMQELWNKSIEWKYFINLTGQEFPLKTNYELVRILQAYNGSNDIEGTFKRASTDRWQRAGAPPHNITAIKGSVHIVANRGFVDFILHDQRAHDLLNWTRQTEVPDETFFSTLNHNPHLGVPGAYLGVPESDDAIKPFLARFKHWVWGQRECHGKHVRNICVIGIGDLPDLAQSKKLFVNKFHQNFHPFGYDCLEELIANRTRDTYLAVTRCGSFHRSRGVAVSTGHEVWQFLPVTRSGCFYRSRGVAVSTGHEVWQFSPVTRCGSFYWSRGVEVSTGQEVWQFPPVTRCGSFHRSRGVEVSTGHKVWQFPPVTMCGSFYRSRDIKTPVICVEDAKIKKDGTEVAVV</sequence>
<evidence type="ECO:0000313" key="11">
    <source>
        <dbReference type="EMBL" id="KAH3731276.1"/>
    </source>
</evidence>
<dbReference type="InterPro" id="IPR003406">
    <property type="entry name" value="Glyco_trans_14"/>
</dbReference>
<reference evidence="11" key="2">
    <citation type="submission" date="2020-11" db="EMBL/GenBank/DDBJ databases">
        <authorList>
            <person name="McCartney M.A."/>
            <person name="Auch B."/>
            <person name="Kono T."/>
            <person name="Mallez S."/>
            <person name="Becker A."/>
            <person name="Gohl D.M."/>
            <person name="Silverstein K.A.T."/>
            <person name="Koren S."/>
            <person name="Bechman K.B."/>
            <person name="Herman A."/>
            <person name="Abrahante J.E."/>
            <person name="Garbe J."/>
        </authorList>
    </citation>
    <scope>NUCLEOTIDE SEQUENCE</scope>
    <source>
        <strain evidence="11">Duluth1</strain>
        <tissue evidence="11">Whole animal</tissue>
    </source>
</reference>
<keyword evidence="4" id="KW-0808">Transferase</keyword>
<evidence type="ECO:0008006" key="13">
    <source>
        <dbReference type="Google" id="ProtNLM"/>
    </source>
</evidence>
<proteinExistence type="inferred from homology"/>
<comment type="caution">
    <text evidence="11">The sequence shown here is derived from an EMBL/GenBank/DDBJ whole genome shotgun (WGS) entry which is preliminary data.</text>
</comment>
<evidence type="ECO:0000256" key="6">
    <source>
        <dbReference type="ARBA" id="ARBA00022968"/>
    </source>
</evidence>
<keyword evidence="5" id="KW-0812">Transmembrane</keyword>
<evidence type="ECO:0000256" key="2">
    <source>
        <dbReference type="ARBA" id="ARBA00004922"/>
    </source>
</evidence>
<dbReference type="GO" id="GO:0008375">
    <property type="term" value="F:acetylglucosaminyltransferase activity"/>
    <property type="evidence" value="ECO:0007669"/>
    <property type="project" value="TreeGrafter"/>
</dbReference>
<comment type="similarity">
    <text evidence="10">Belongs to the glycosyltransferase 14 family.</text>
</comment>
<dbReference type="PANTHER" id="PTHR19297">
    <property type="entry name" value="GLYCOSYLTRANSFERASE 14 FAMILY MEMBER"/>
    <property type="match status" value="1"/>
</dbReference>
<evidence type="ECO:0000256" key="5">
    <source>
        <dbReference type="ARBA" id="ARBA00022692"/>
    </source>
</evidence>
<keyword evidence="7" id="KW-1133">Transmembrane helix</keyword>
<evidence type="ECO:0000256" key="4">
    <source>
        <dbReference type="ARBA" id="ARBA00022679"/>
    </source>
</evidence>
<gene>
    <name evidence="11" type="ORF">DPMN_057284</name>
</gene>
<keyword evidence="8" id="KW-0472">Membrane</keyword>
<evidence type="ECO:0000256" key="1">
    <source>
        <dbReference type="ARBA" id="ARBA00004606"/>
    </source>
</evidence>
<evidence type="ECO:0000256" key="8">
    <source>
        <dbReference type="ARBA" id="ARBA00023136"/>
    </source>
</evidence>
<accession>A0A9D4HU93</accession>